<dbReference type="STRING" id="880071.Fleli_4034"/>
<proteinExistence type="predicted"/>
<evidence type="ECO:0000259" key="1">
    <source>
        <dbReference type="Pfam" id="PF01425"/>
    </source>
</evidence>
<dbReference type="PANTHER" id="PTHR43372">
    <property type="entry name" value="FATTY-ACID AMIDE HYDROLASE"/>
    <property type="match status" value="1"/>
</dbReference>
<evidence type="ECO:0000313" key="3">
    <source>
        <dbReference type="Proteomes" id="UP000006054"/>
    </source>
</evidence>
<reference evidence="3" key="1">
    <citation type="submission" date="2012-06" db="EMBL/GenBank/DDBJ databases">
        <title>The complete genome of Flexibacter litoralis DSM 6794.</title>
        <authorList>
            <person name="Lucas S."/>
            <person name="Copeland A."/>
            <person name="Lapidus A."/>
            <person name="Glavina del Rio T."/>
            <person name="Dalin E."/>
            <person name="Tice H."/>
            <person name="Bruce D."/>
            <person name="Goodwin L."/>
            <person name="Pitluck S."/>
            <person name="Peters L."/>
            <person name="Ovchinnikova G."/>
            <person name="Lu M."/>
            <person name="Kyrpides N."/>
            <person name="Mavromatis K."/>
            <person name="Ivanova N."/>
            <person name="Brettin T."/>
            <person name="Detter J.C."/>
            <person name="Han C."/>
            <person name="Larimer F."/>
            <person name="Land M."/>
            <person name="Hauser L."/>
            <person name="Markowitz V."/>
            <person name="Cheng J.-F."/>
            <person name="Hugenholtz P."/>
            <person name="Woyke T."/>
            <person name="Wu D."/>
            <person name="Spring S."/>
            <person name="Lang E."/>
            <person name="Kopitz M."/>
            <person name="Brambilla E."/>
            <person name="Klenk H.-P."/>
            <person name="Eisen J.A."/>
        </authorList>
    </citation>
    <scope>NUCLEOTIDE SEQUENCE [LARGE SCALE GENOMIC DNA]</scope>
    <source>
        <strain evidence="3">ATCC 23117 / DSM 6794 / NBRC 15988 / NCIMB 1366 / Sio-4</strain>
    </source>
</reference>
<dbReference type="PANTHER" id="PTHR43372:SF4">
    <property type="entry name" value="FATTY-ACID AMIDE HYDROLASE 2"/>
    <property type="match status" value="1"/>
</dbReference>
<dbReference type="GO" id="GO:0012505">
    <property type="term" value="C:endomembrane system"/>
    <property type="evidence" value="ECO:0007669"/>
    <property type="project" value="TreeGrafter"/>
</dbReference>
<dbReference type="HOGENOM" id="CLU_009600_0_4_10"/>
<keyword evidence="3" id="KW-1185">Reference proteome</keyword>
<dbReference type="Gene3D" id="3.90.1300.10">
    <property type="entry name" value="Amidase signature (AS) domain"/>
    <property type="match status" value="1"/>
</dbReference>
<dbReference type="Pfam" id="PF01425">
    <property type="entry name" value="Amidase"/>
    <property type="match status" value="1"/>
</dbReference>
<dbReference type="eggNOG" id="COG0154">
    <property type="taxonomic scope" value="Bacteria"/>
</dbReference>
<dbReference type="KEGG" id="fli:Fleli_4034"/>
<keyword evidence="2" id="KW-0808">Transferase</keyword>
<organism evidence="2 3">
    <name type="scientific">Bernardetia litoralis (strain ATCC 23117 / DSM 6794 / NBRC 15988 / NCIMB 1366 / Fx l1 / Sio-4)</name>
    <name type="common">Flexibacter litoralis</name>
    <dbReference type="NCBI Taxonomy" id="880071"/>
    <lineage>
        <taxon>Bacteria</taxon>
        <taxon>Pseudomonadati</taxon>
        <taxon>Bacteroidota</taxon>
        <taxon>Cytophagia</taxon>
        <taxon>Cytophagales</taxon>
        <taxon>Bernardetiaceae</taxon>
        <taxon>Bernardetia</taxon>
    </lineage>
</organism>
<gene>
    <name evidence="2" type="ordered locus">Fleli_4034</name>
</gene>
<feature type="domain" description="Amidase" evidence="1">
    <location>
        <begin position="45"/>
        <end position="473"/>
    </location>
</feature>
<dbReference type="SUPFAM" id="SSF75304">
    <property type="entry name" value="Amidase signature (AS) enzymes"/>
    <property type="match status" value="1"/>
</dbReference>
<evidence type="ECO:0000313" key="2">
    <source>
        <dbReference type="EMBL" id="AFM06333.1"/>
    </source>
</evidence>
<dbReference type="InterPro" id="IPR020556">
    <property type="entry name" value="Amidase_CS"/>
</dbReference>
<dbReference type="Proteomes" id="UP000006054">
    <property type="component" value="Chromosome"/>
</dbReference>
<accession>I4AQU8</accession>
<dbReference type="GO" id="GO:0016740">
    <property type="term" value="F:transferase activity"/>
    <property type="evidence" value="ECO:0007669"/>
    <property type="project" value="UniProtKB-KW"/>
</dbReference>
<dbReference type="EMBL" id="CP003345">
    <property type="protein sequence ID" value="AFM06333.1"/>
    <property type="molecule type" value="Genomic_DNA"/>
</dbReference>
<name>I4AQU8_BERLS</name>
<dbReference type="InterPro" id="IPR052739">
    <property type="entry name" value="FAAH2"/>
</dbReference>
<dbReference type="AlphaFoldDB" id="I4AQU8"/>
<dbReference type="InterPro" id="IPR023631">
    <property type="entry name" value="Amidase_dom"/>
</dbReference>
<protein>
    <submittedName>
        <fullName evidence="2">Amidase, Asp-tRNAAsn/Glu-tRNAGln amidotransferase A subunit</fullName>
    </submittedName>
</protein>
<dbReference type="PROSITE" id="PS00571">
    <property type="entry name" value="AMIDASES"/>
    <property type="match status" value="1"/>
</dbReference>
<sequence length="485" mass="53798">MWLTKKQIQPKMKSYNFIRPIDTKEFSDATSLLKDFENRKTTPLDVVEKSLRNIADNHEKINAMIQLFAEESLQEAKKITEKESTKKRGKLEGIPISLKEPIGVKGQEVTGGSIRMPAKIAENDALIVQKLKKEGAIIIARTNTPEFSFGHETRNPRFGVTNNPYLKNYIPGGSSGGESALIASGGSVIGIGTDVGGSIRYPAHCCGLVGFKPSGKAVSKTGIFPFIEKEDFFLNDWLAVGPITHSVRDAKLVYEVIADKPPTDSSDLSNAELIISTDFDAEIKNETITEVLIKAKQSLLNDGLKPRNIEIKNIGKIQWNFGKMMIKAMKLGLKDWLKNNKNIGISVFVESLRRVIGEKTVSGEIYSVLLASKFLEPSDKELDNKKEKEELYKKIGKQGVLLLPTSGDIALKHNQTMQIDMSPLVPNIFSPMIFTNVMDLPSITIPAWKYRDKKTGLPTSVMLCCLPNSENLLFETASKLEQVLN</sequence>
<dbReference type="InterPro" id="IPR036928">
    <property type="entry name" value="AS_sf"/>
</dbReference>